<dbReference type="SUPFAM" id="SSF47384">
    <property type="entry name" value="Homodimeric domain of signal transducing histidine kinase"/>
    <property type="match status" value="1"/>
</dbReference>
<dbReference type="SMART" id="SM00387">
    <property type="entry name" value="HATPase_c"/>
    <property type="match status" value="1"/>
</dbReference>
<keyword evidence="9" id="KW-1133">Transmembrane helix</keyword>
<evidence type="ECO:0000256" key="9">
    <source>
        <dbReference type="SAM" id="Phobius"/>
    </source>
</evidence>
<keyword evidence="8" id="KW-0902">Two-component regulatory system</keyword>
<dbReference type="RefSeq" id="WP_144705060.1">
    <property type="nucleotide sequence ID" value="NZ_VNJJ01000011.1"/>
</dbReference>
<organism evidence="11 12">
    <name type="scientific">Cohnella terricola</name>
    <dbReference type="NCBI Taxonomy" id="1289167"/>
    <lineage>
        <taxon>Bacteria</taxon>
        <taxon>Bacillati</taxon>
        <taxon>Bacillota</taxon>
        <taxon>Bacilli</taxon>
        <taxon>Bacillales</taxon>
        <taxon>Paenibacillaceae</taxon>
        <taxon>Cohnella</taxon>
    </lineage>
</organism>
<feature type="transmembrane region" description="Helical" evidence="9">
    <location>
        <begin position="148"/>
        <end position="168"/>
    </location>
</feature>
<dbReference type="PANTHER" id="PTHR43547">
    <property type="entry name" value="TWO-COMPONENT HISTIDINE KINASE"/>
    <property type="match status" value="1"/>
</dbReference>
<dbReference type="EC" id="2.7.13.3" evidence="2"/>
<evidence type="ECO:0000256" key="1">
    <source>
        <dbReference type="ARBA" id="ARBA00000085"/>
    </source>
</evidence>
<dbReference type="Pfam" id="PF02518">
    <property type="entry name" value="HATPase_c"/>
    <property type="match status" value="1"/>
</dbReference>
<keyword evidence="9" id="KW-0812">Transmembrane</keyword>
<comment type="caution">
    <text evidence="11">The sequence shown here is derived from an EMBL/GenBank/DDBJ whole genome shotgun (WGS) entry which is preliminary data.</text>
</comment>
<evidence type="ECO:0000313" key="11">
    <source>
        <dbReference type="EMBL" id="TVX97692.1"/>
    </source>
</evidence>
<dbReference type="PRINTS" id="PR00344">
    <property type="entry name" value="BCTRLSENSOR"/>
</dbReference>
<evidence type="ECO:0000256" key="2">
    <source>
        <dbReference type="ARBA" id="ARBA00012438"/>
    </source>
</evidence>
<dbReference type="InterPro" id="IPR004358">
    <property type="entry name" value="Sig_transdc_His_kin-like_C"/>
</dbReference>
<accession>A0A559JCT4</accession>
<evidence type="ECO:0000256" key="8">
    <source>
        <dbReference type="ARBA" id="ARBA00023012"/>
    </source>
</evidence>
<keyword evidence="9" id="KW-0472">Membrane</keyword>
<dbReference type="InterPro" id="IPR005467">
    <property type="entry name" value="His_kinase_dom"/>
</dbReference>
<feature type="transmembrane region" description="Helical" evidence="9">
    <location>
        <begin position="51"/>
        <end position="74"/>
    </location>
</feature>
<evidence type="ECO:0000256" key="6">
    <source>
        <dbReference type="ARBA" id="ARBA00022777"/>
    </source>
</evidence>
<dbReference type="InterPro" id="IPR036890">
    <property type="entry name" value="HATPase_C_sf"/>
</dbReference>
<evidence type="ECO:0000259" key="10">
    <source>
        <dbReference type="PROSITE" id="PS50109"/>
    </source>
</evidence>
<feature type="domain" description="Histidine kinase" evidence="10">
    <location>
        <begin position="226"/>
        <end position="435"/>
    </location>
</feature>
<evidence type="ECO:0000256" key="5">
    <source>
        <dbReference type="ARBA" id="ARBA00022741"/>
    </source>
</evidence>
<dbReference type="InterPro" id="IPR003594">
    <property type="entry name" value="HATPase_dom"/>
</dbReference>
<evidence type="ECO:0000313" key="12">
    <source>
        <dbReference type="Proteomes" id="UP000316330"/>
    </source>
</evidence>
<keyword evidence="6" id="KW-0418">Kinase</keyword>
<dbReference type="Gene3D" id="3.30.565.10">
    <property type="entry name" value="Histidine kinase-like ATPase, C-terminal domain"/>
    <property type="match status" value="1"/>
</dbReference>
<dbReference type="GO" id="GO:0005524">
    <property type="term" value="F:ATP binding"/>
    <property type="evidence" value="ECO:0007669"/>
    <property type="project" value="UniProtKB-KW"/>
</dbReference>
<reference evidence="11 12" key="1">
    <citation type="submission" date="2019-07" db="EMBL/GenBank/DDBJ databases">
        <authorList>
            <person name="Kim J."/>
        </authorList>
    </citation>
    <scope>NUCLEOTIDE SEQUENCE [LARGE SCALE GENOMIC DNA]</scope>
    <source>
        <strain evidence="11 12">G13</strain>
    </source>
</reference>
<dbReference type="EMBL" id="VNJJ01000011">
    <property type="protein sequence ID" value="TVX97692.1"/>
    <property type="molecule type" value="Genomic_DNA"/>
</dbReference>
<feature type="transmembrane region" description="Helical" evidence="9">
    <location>
        <begin position="86"/>
        <end position="107"/>
    </location>
</feature>
<dbReference type="AlphaFoldDB" id="A0A559JCT4"/>
<dbReference type="Proteomes" id="UP000316330">
    <property type="component" value="Unassembled WGS sequence"/>
</dbReference>
<dbReference type="PANTHER" id="PTHR43547:SF2">
    <property type="entry name" value="HYBRID SIGNAL TRANSDUCTION HISTIDINE KINASE C"/>
    <property type="match status" value="1"/>
</dbReference>
<keyword evidence="7" id="KW-0067">ATP-binding</keyword>
<sequence length="437" mass="48840">MLYYFTALLAASVILLFSHPKSEVNRWASIFLVFAAIGGLTDEARTYGYSISANAIQVLNLTVTPYAVAIFCLVYSKLITDRRKIALLKGALLIPVGMTALLTSYVPEMRIDYGWLLAWAAPYYIGGCVLLVVSLFREPDPRNRRNRLITTIIFVPTLLSVLTFIYIAKAVYPDFEFFEYVSYFLIYSFVVGLLCVFVYGVLGFRLKIERDPLDDAMKAVSSGTRMLNHTLKNEIGKISLSSENLSRALSPDDERSRQSLRIIADSADHMLAMVEKIHSRTKDIVLVAESCRLDELVELCVERNRPLFDRLGIVVLMDFQTRPTLSCDPTHVKEAIGNLLANAAEAMKDGGTVRIVLAYLAKRIVLSVEDNGTGISKDALPHLFEPFYSTKKSSRNFGLGLSYVYNVMRKSGGSVSVSSRLGEGTRFELVFRNGIIR</sequence>
<keyword evidence="4" id="KW-0808">Transferase</keyword>
<dbReference type="InterPro" id="IPR036097">
    <property type="entry name" value="HisK_dim/P_sf"/>
</dbReference>
<evidence type="ECO:0000256" key="7">
    <source>
        <dbReference type="ARBA" id="ARBA00022840"/>
    </source>
</evidence>
<keyword evidence="3" id="KW-0597">Phosphoprotein</keyword>
<keyword evidence="5" id="KW-0547">Nucleotide-binding</keyword>
<dbReference type="SUPFAM" id="SSF55874">
    <property type="entry name" value="ATPase domain of HSP90 chaperone/DNA topoisomerase II/histidine kinase"/>
    <property type="match status" value="1"/>
</dbReference>
<name>A0A559JCT4_9BACL</name>
<keyword evidence="12" id="KW-1185">Reference proteome</keyword>
<proteinExistence type="predicted"/>
<evidence type="ECO:0000256" key="3">
    <source>
        <dbReference type="ARBA" id="ARBA00022553"/>
    </source>
</evidence>
<dbReference type="PROSITE" id="PS50109">
    <property type="entry name" value="HIS_KIN"/>
    <property type="match status" value="1"/>
</dbReference>
<comment type="catalytic activity">
    <reaction evidence="1">
        <text>ATP + protein L-histidine = ADP + protein N-phospho-L-histidine.</text>
        <dbReference type="EC" id="2.7.13.3"/>
    </reaction>
</comment>
<gene>
    <name evidence="11" type="ORF">FPZ45_18145</name>
</gene>
<protein>
    <recommendedName>
        <fullName evidence="2">histidine kinase</fullName>
        <ecNumber evidence="2">2.7.13.3</ecNumber>
    </recommendedName>
</protein>
<dbReference type="GO" id="GO:0000155">
    <property type="term" value="F:phosphorelay sensor kinase activity"/>
    <property type="evidence" value="ECO:0007669"/>
    <property type="project" value="InterPro"/>
</dbReference>
<feature type="transmembrane region" description="Helical" evidence="9">
    <location>
        <begin position="180"/>
        <end position="202"/>
    </location>
</feature>
<feature type="transmembrane region" description="Helical" evidence="9">
    <location>
        <begin position="113"/>
        <end position="136"/>
    </location>
</feature>
<evidence type="ECO:0000256" key="4">
    <source>
        <dbReference type="ARBA" id="ARBA00022679"/>
    </source>
</evidence>
<dbReference type="CDD" id="cd00075">
    <property type="entry name" value="HATPase"/>
    <property type="match status" value="1"/>
</dbReference>
<dbReference type="OrthoDB" id="9121833at2"/>